<gene>
    <name evidence="1" type="ORF">UFOPK3522_00547</name>
</gene>
<dbReference type="AlphaFoldDB" id="A0A6J5ZGZ0"/>
<dbReference type="SUPFAM" id="SSF52540">
    <property type="entry name" value="P-loop containing nucleoside triphosphate hydrolases"/>
    <property type="match status" value="1"/>
</dbReference>
<dbReference type="Gene3D" id="3.40.50.300">
    <property type="entry name" value="P-loop containing nucleotide triphosphate hydrolases"/>
    <property type="match status" value="1"/>
</dbReference>
<dbReference type="InterPro" id="IPR027417">
    <property type="entry name" value="P-loop_NTPase"/>
</dbReference>
<proteinExistence type="predicted"/>
<organism evidence="1">
    <name type="scientific">freshwater metagenome</name>
    <dbReference type="NCBI Taxonomy" id="449393"/>
    <lineage>
        <taxon>unclassified sequences</taxon>
        <taxon>metagenomes</taxon>
        <taxon>ecological metagenomes</taxon>
    </lineage>
</organism>
<evidence type="ECO:0000313" key="1">
    <source>
        <dbReference type="EMBL" id="CAB4340502.1"/>
    </source>
</evidence>
<dbReference type="InterPro" id="IPR050238">
    <property type="entry name" value="DNA_Rep/Repair_Clamp_Loader"/>
</dbReference>
<dbReference type="EMBL" id="CAESAO010000031">
    <property type="protein sequence ID" value="CAB4340502.1"/>
    <property type="molecule type" value="Genomic_DNA"/>
</dbReference>
<dbReference type="PANTHER" id="PTHR11669:SF8">
    <property type="entry name" value="DNA POLYMERASE III SUBUNIT DELTA"/>
    <property type="match status" value="1"/>
</dbReference>
<protein>
    <submittedName>
        <fullName evidence="1">Unannotated protein</fullName>
    </submittedName>
</protein>
<sequence length="370" mass="40126">MSTLAAIERHPHALAVLGSALEPGGKPSHAYLFHGPPGAGKAAAARAFAAELLAEGAANPDGVRDRAERESHPDLTWVRASGASEMRRADIDEPVVAAAARRPFESSKRVFVIEGADTMNAEAANRMLKTLEEPASYVHLVLLTDRPEQVLPTISSRCLAVRFDAPTEAQLEEQLGARGIAPEVAQACAKLALGDANRALAMALGEGAQQRANAERFARCARHNKLSDQPWTALINLAQTLAAATEDRLNEEAKAEAESLPKRERNKYEKDAKADAHRIWRRVRTTALDEGLRLTGLWYRDLACIADGAPELIYAVDRRTELEADAAGLSSHRLRDAIALVDATRASLSIYPDDQLQLEALAYRLARTLS</sequence>
<name>A0A6J5ZGZ0_9ZZZZ</name>
<reference evidence="1" key="1">
    <citation type="submission" date="2020-05" db="EMBL/GenBank/DDBJ databases">
        <authorList>
            <person name="Chiriac C."/>
            <person name="Salcher M."/>
            <person name="Ghai R."/>
            <person name="Kavagutti S V."/>
        </authorList>
    </citation>
    <scope>NUCLEOTIDE SEQUENCE</scope>
</reference>
<dbReference type="GO" id="GO:0006261">
    <property type="term" value="P:DNA-templated DNA replication"/>
    <property type="evidence" value="ECO:0007669"/>
    <property type="project" value="TreeGrafter"/>
</dbReference>
<accession>A0A6J5ZGZ0</accession>
<dbReference type="Pfam" id="PF13177">
    <property type="entry name" value="DNA_pol3_delta2"/>
    <property type="match status" value="1"/>
</dbReference>
<dbReference type="PANTHER" id="PTHR11669">
    <property type="entry name" value="REPLICATION FACTOR C / DNA POLYMERASE III GAMMA-TAU SUBUNIT"/>
    <property type="match status" value="1"/>
</dbReference>